<reference evidence="2 3" key="2">
    <citation type="submission" date="2018-11" db="EMBL/GenBank/DDBJ databases">
        <authorList>
            <consortium name="Pathogen Informatics"/>
        </authorList>
    </citation>
    <scope>NUCLEOTIDE SEQUENCE [LARGE SCALE GENOMIC DNA]</scope>
    <source>
        <strain evidence="2">Dakar</strain>
        <strain evidence="3">Dakar, Senegal</strain>
    </source>
</reference>
<evidence type="ECO:0000313" key="3">
    <source>
        <dbReference type="Proteomes" id="UP000279833"/>
    </source>
</evidence>
<name>A0A183KNX7_9TREM</name>
<evidence type="ECO:0000313" key="4">
    <source>
        <dbReference type="WBParaSite" id="SCUD_0001676001-mRNA-1"/>
    </source>
</evidence>
<feature type="region of interest" description="Disordered" evidence="1">
    <location>
        <begin position="95"/>
        <end position="127"/>
    </location>
</feature>
<dbReference type="Proteomes" id="UP000279833">
    <property type="component" value="Unassembled WGS sequence"/>
</dbReference>
<keyword evidence="3" id="KW-1185">Reference proteome</keyword>
<evidence type="ECO:0000256" key="1">
    <source>
        <dbReference type="SAM" id="MobiDB-lite"/>
    </source>
</evidence>
<accession>A0A183KNX7</accession>
<evidence type="ECO:0000313" key="2">
    <source>
        <dbReference type="EMBL" id="VDP62147.1"/>
    </source>
</evidence>
<organism evidence="4">
    <name type="scientific">Schistosoma curassoni</name>
    <dbReference type="NCBI Taxonomy" id="6186"/>
    <lineage>
        <taxon>Eukaryota</taxon>
        <taxon>Metazoa</taxon>
        <taxon>Spiralia</taxon>
        <taxon>Lophotrochozoa</taxon>
        <taxon>Platyhelminthes</taxon>
        <taxon>Trematoda</taxon>
        <taxon>Digenea</taxon>
        <taxon>Strigeidida</taxon>
        <taxon>Schistosomatoidea</taxon>
        <taxon>Schistosomatidae</taxon>
        <taxon>Schistosoma</taxon>
    </lineage>
</organism>
<dbReference type="STRING" id="6186.A0A183KNX7"/>
<dbReference type="EMBL" id="UZAK01039014">
    <property type="protein sequence ID" value="VDP62147.1"/>
    <property type="molecule type" value="Genomic_DNA"/>
</dbReference>
<feature type="compositionally biased region" description="Low complexity" evidence="1">
    <location>
        <begin position="95"/>
        <end position="126"/>
    </location>
</feature>
<dbReference type="AlphaFoldDB" id="A0A183KNX7"/>
<reference evidence="4" key="1">
    <citation type="submission" date="2016-06" db="UniProtKB">
        <authorList>
            <consortium name="WormBaseParasite"/>
        </authorList>
    </citation>
    <scope>IDENTIFICATION</scope>
</reference>
<sequence>MKINNKLPYRSSNTFHIKSNIDHRNKLKHTTYSHHHYVKHCLSSSSLTPHSIPVHRMIHSTPPFTLKHLSTIRNMYEQNEYSTKIDNKNYIINNNNELSNNEDQSESELSTSSSAASSSSASQLPSFDRPRFYSSNMILLKPPNHHSHMKLKYITEQILLAKSIFDGNQSKKRSNSWSVHRGFNLNSCKINEHLFKMNYSFNMIYIYIVVRCRLCNN</sequence>
<dbReference type="WBParaSite" id="SCUD_0001676001-mRNA-1">
    <property type="protein sequence ID" value="SCUD_0001676001-mRNA-1"/>
    <property type="gene ID" value="SCUD_0001676001"/>
</dbReference>
<gene>
    <name evidence="2" type="ORF">SCUD_LOCUS16757</name>
</gene>
<proteinExistence type="predicted"/>
<protein>
    <submittedName>
        <fullName evidence="4">Myb domain-containing protein</fullName>
    </submittedName>
</protein>